<evidence type="ECO:0008006" key="3">
    <source>
        <dbReference type="Google" id="ProtNLM"/>
    </source>
</evidence>
<gene>
    <name evidence="1" type="ORF">CYMTET_15070</name>
</gene>
<protein>
    <recommendedName>
        <fullName evidence="3">HEAT repeat domain-containing protein</fullName>
    </recommendedName>
</protein>
<sequence>MLARLEDEDTDVRAVAIIAIRELGELAEPYMGVILATLKEAADDCVEFAAMVALSEKDLYREHTASRMEHIVTWLEHEQPSCRDAAVKVLQKAARREEVDMREILERLEHRNPQVRLAAMNVVEGLELSHLTSSHSLAIVVTVTAILDDADADVREAASKLLESMATAAGSCRKLPRK</sequence>
<dbReference type="InterPro" id="IPR011989">
    <property type="entry name" value="ARM-like"/>
</dbReference>
<dbReference type="Gene3D" id="1.25.10.10">
    <property type="entry name" value="Leucine-rich Repeat Variant"/>
    <property type="match status" value="1"/>
</dbReference>
<evidence type="ECO:0000313" key="2">
    <source>
        <dbReference type="Proteomes" id="UP001190700"/>
    </source>
</evidence>
<comment type="caution">
    <text evidence="1">The sequence shown here is derived from an EMBL/GenBank/DDBJ whole genome shotgun (WGS) entry which is preliminary data.</text>
</comment>
<reference evidence="1 2" key="1">
    <citation type="journal article" date="2015" name="Genome Biol. Evol.">
        <title>Comparative Genomics of a Bacterivorous Green Alga Reveals Evolutionary Causalities and Consequences of Phago-Mixotrophic Mode of Nutrition.</title>
        <authorList>
            <person name="Burns J.A."/>
            <person name="Paasch A."/>
            <person name="Narechania A."/>
            <person name="Kim E."/>
        </authorList>
    </citation>
    <scope>NUCLEOTIDE SEQUENCE [LARGE SCALE GENOMIC DNA]</scope>
    <source>
        <strain evidence="1 2">PLY_AMNH</strain>
    </source>
</reference>
<dbReference type="Proteomes" id="UP001190700">
    <property type="component" value="Unassembled WGS sequence"/>
</dbReference>
<dbReference type="SUPFAM" id="SSF48371">
    <property type="entry name" value="ARM repeat"/>
    <property type="match status" value="1"/>
</dbReference>
<evidence type="ECO:0000313" key="1">
    <source>
        <dbReference type="EMBL" id="KAK3276887.1"/>
    </source>
</evidence>
<dbReference type="InterPro" id="IPR016024">
    <property type="entry name" value="ARM-type_fold"/>
</dbReference>
<accession>A0AAE0L9I5</accession>
<name>A0AAE0L9I5_9CHLO</name>
<dbReference type="AlphaFoldDB" id="A0AAE0L9I5"/>
<proteinExistence type="predicted"/>
<dbReference type="EMBL" id="LGRX02006331">
    <property type="protein sequence ID" value="KAK3276887.1"/>
    <property type="molecule type" value="Genomic_DNA"/>
</dbReference>
<organism evidence="1 2">
    <name type="scientific">Cymbomonas tetramitiformis</name>
    <dbReference type="NCBI Taxonomy" id="36881"/>
    <lineage>
        <taxon>Eukaryota</taxon>
        <taxon>Viridiplantae</taxon>
        <taxon>Chlorophyta</taxon>
        <taxon>Pyramimonadophyceae</taxon>
        <taxon>Pyramimonadales</taxon>
        <taxon>Pyramimonadaceae</taxon>
        <taxon>Cymbomonas</taxon>
    </lineage>
</organism>
<keyword evidence="2" id="KW-1185">Reference proteome</keyword>